<dbReference type="GO" id="GO:0005524">
    <property type="term" value="F:ATP binding"/>
    <property type="evidence" value="ECO:0007669"/>
    <property type="project" value="UniProtKB-UniRule"/>
</dbReference>
<comment type="pathway">
    <text evidence="1">Bacterial outer membrane biogenesis; LPS core biosynthesis.</text>
</comment>
<keyword evidence="1 3" id="KW-0808">Transferase</keyword>
<accession>A0A9E5MKH9</accession>
<dbReference type="EC" id="2.7.1.-" evidence="1"/>
<dbReference type="GO" id="GO:0009244">
    <property type="term" value="P:lipopolysaccharide core region biosynthetic process"/>
    <property type="evidence" value="ECO:0007669"/>
    <property type="project" value="UniProtKB-UniRule"/>
</dbReference>
<evidence type="ECO:0000313" key="3">
    <source>
        <dbReference type="EMBL" id="NHO66549.1"/>
    </source>
</evidence>
<keyword evidence="1" id="KW-0067">ATP-binding</keyword>
<dbReference type="SUPFAM" id="SSF56112">
    <property type="entry name" value="Protein kinase-like (PK-like)"/>
    <property type="match status" value="1"/>
</dbReference>
<keyword evidence="1 3" id="KW-0418">Kinase</keyword>
<sequence>MSVYLREELARAWAGQDPFEVVEHITGDVYRELEGRRTLRFELHEKAYFLKLHRGIGWKEIFKNLVQGRLPVLGASNEKAAIEALQAVDVGTMSVAAFGEKGQNPARQLSFIVTDAIEPSISLEDLAIEWREQPPSLQQKRAVMATVCHMARAMHEAGVNHRDFYICHFLLRNRTFTNDPDLAIIDLHRALIHKKIPYRWRLKDLASLYFSAFDVPLTLRDKLRFIRDYTGLPLREALNDQQKLWQQVEAKAQHLYKRAVRKGIIR</sequence>
<comment type="caution">
    <text evidence="3">The sequence shown here is derived from an EMBL/GenBank/DDBJ whole genome shotgun (WGS) entry which is preliminary data.</text>
</comment>
<name>A0A9E5MKH9_9GAMM</name>
<comment type="similarity">
    <text evidence="1">Belongs to the protein kinase superfamily. KdkA/rfaP family.</text>
</comment>
<dbReference type="GO" id="GO:0016301">
    <property type="term" value="F:kinase activity"/>
    <property type="evidence" value="ECO:0007669"/>
    <property type="project" value="UniProtKB-UniRule"/>
</dbReference>
<reference evidence="3" key="1">
    <citation type="submission" date="2020-03" db="EMBL/GenBank/DDBJ databases">
        <authorList>
            <person name="Guo F."/>
        </authorList>
    </citation>
    <scope>NUCLEOTIDE SEQUENCE</scope>
    <source>
        <strain evidence="3">JCM 30134</strain>
    </source>
</reference>
<dbReference type="Proteomes" id="UP000787472">
    <property type="component" value="Unassembled WGS sequence"/>
</dbReference>
<dbReference type="EMBL" id="JAAONZ010000010">
    <property type="protein sequence ID" value="NHO66549.1"/>
    <property type="molecule type" value="Genomic_DNA"/>
</dbReference>
<evidence type="ECO:0000256" key="2">
    <source>
        <dbReference type="PIRSR" id="PIRSR037318-50"/>
    </source>
</evidence>
<dbReference type="RefSeq" id="WP_167187599.1">
    <property type="nucleotide sequence ID" value="NZ_JAAONZ010000010.1"/>
</dbReference>
<dbReference type="InterPro" id="IPR011009">
    <property type="entry name" value="Kinase-like_dom_sf"/>
</dbReference>
<dbReference type="Pfam" id="PF06293">
    <property type="entry name" value="Kdo"/>
    <property type="match status" value="1"/>
</dbReference>
<proteinExistence type="inferred from homology"/>
<dbReference type="PIRSF" id="PIRSF037318">
    <property type="entry name" value="RfaP"/>
    <property type="match status" value="1"/>
</dbReference>
<evidence type="ECO:0000256" key="1">
    <source>
        <dbReference type="PIRNR" id="PIRNR037318"/>
    </source>
</evidence>
<organism evidence="3 4">
    <name type="scientific">Pseudomaricurvus hydrocarbonicus</name>
    <dbReference type="NCBI Taxonomy" id="1470433"/>
    <lineage>
        <taxon>Bacteria</taxon>
        <taxon>Pseudomonadati</taxon>
        <taxon>Pseudomonadota</taxon>
        <taxon>Gammaproteobacteria</taxon>
        <taxon>Cellvibrionales</taxon>
        <taxon>Cellvibrionaceae</taxon>
        <taxon>Pseudomaricurvus</taxon>
    </lineage>
</organism>
<dbReference type="NCBIfam" id="NF011703">
    <property type="entry name" value="PRK15123.1"/>
    <property type="match status" value="1"/>
</dbReference>
<evidence type="ECO:0000313" key="4">
    <source>
        <dbReference type="Proteomes" id="UP000787472"/>
    </source>
</evidence>
<comment type="function">
    <text evidence="1">Kinase involved in the biosynthesis of the core oligosaccharide region of lipopolysaccharide (LPS). Catalyzes the phosphorylation of heptose I (HepI), the first heptose added to the Kdo2-lipid A module.</text>
</comment>
<dbReference type="InterPro" id="IPR017172">
    <property type="entry name" value="Lsacc_core_hep_kinase_RfaP"/>
</dbReference>
<keyword evidence="4" id="KW-1185">Reference proteome</keyword>
<keyword evidence="1" id="KW-0547">Nucleotide-binding</keyword>
<dbReference type="AlphaFoldDB" id="A0A9E5MKH9"/>
<keyword evidence="1" id="KW-0448">Lipopolysaccharide biosynthesis</keyword>
<feature type="active site" evidence="2">
    <location>
        <position position="163"/>
    </location>
</feature>
<gene>
    <name evidence="3" type="primary">rfaP</name>
    <name evidence="3" type="ORF">G8770_13450</name>
</gene>
<protein>
    <recommendedName>
        <fullName evidence="1">Lipopolysaccharide core heptose(I) kinase</fullName>
        <ecNumber evidence="1">2.7.1.-</ecNumber>
    </recommendedName>
</protein>